<feature type="compositionally biased region" description="Gly residues" evidence="1">
    <location>
        <begin position="751"/>
        <end position="762"/>
    </location>
</feature>
<dbReference type="Gene3D" id="2.40.50.140">
    <property type="entry name" value="Nucleic acid-binding proteins"/>
    <property type="match status" value="1"/>
</dbReference>
<dbReference type="Gene3D" id="1.10.150.310">
    <property type="entry name" value="Tex RuvX-like domain-like"/>
    <property type="match status" value="1"/>
</dbReference>
<dbReference type="RefSeq" id="WP_345251080.1">
    <property type="nucleotide sequence ID" value="NZ_BAABFO010000018.1"/>
</dbReference>
<evidence type="ECO:0000259" key="2">
    <source>
        <dbReference type="PROSITE" id="PS50126"/>
    </source>
</evidence>
<proteinExistence type="predicted"/>
<dbReference type="Gene3D" id="1.10.10.650">
    <property type="entry name" value="RuvA domain 2-like"/>
    <property type="match status" value="1"/>
</dbReference>
<dbReference type="InterPro" id="IPR055179">
    <property type="entry name" value="Tex-like_central_region"/>
</dbReference>
<dbReference type="SUPFAM" id="SSF47781">
    <property type="entry name" value="RuvA domain 2-like"/>
    <property type="match status" value="2"/>
</dbReference>
<dbReference type="Pfam" id="PF09371">
    <property type="entry name" value="Tex_N"/>
    <property type="match status" value="1"/>
</dbReference>
<keyword evidence="4" id="KW-1185">Reference proteome</keyword>
<name>A0ABP8HDG6_9BURK</name>
<dbReference type="EMBL" id="BAABFO010000018">
    <property type="protein sequence ID" value="GAA4337838.1"/>
    <property type="molecule type" value="Genomic_DNA"/>
</dbReference>
<dbReference type="InterPro" id="IPR023319">
    <property type="entry name" value="Tex-like_HTH_dom_sf"/>
</dbReference>
<dbReference type="PANTHER" id="PTHR10724:SF10">
    <property type="entry name" value="S1 RNA-BINDING DOMAIN-CONTAINING PROTEIN 1"/>
    <property type="match status" value="1"/>
</dbReference>
<protein>
    <submittedName>
        <fullName evidence="3">RNA-binding transcriptional accessory protein Tex</fullName>
    </submittedName>
</protein>
<dbReference type="InterPro" id="IPR012340">
    <property type="entry name" value="NA-bd_OB-fold"/>
</dbReference>
<dbReference type="InterPro" id="IPR041692">
    <property type="entry name" value="HHH_9"/>
</dbReference>
<dbReference type="Gene3D" id="1.10.3500.10">
    <property type="entry name" value="Tex N-terminal region-like"/>
    <property type="match status" value="1"/>
</dbReference>
<dbReference type="Pfam" id="PF00575">
    <property type="entry name" value="S1"/>
    <property type="match status" value="1"/>
</dbReference>
<dbReference type="SMART" id="SM00316">
    <property type="entry name" value="S1"/>
    <property type="match status" value="1"/>
</dbReference>
<dbReference type="Pfam" id="PF12836">
    <property type="entry name" value="HHH_3"/>
    <property type="match status" value="1"/>
</dbReference>
<feature type="domain" description="S1 motif" evidence="2">
    <location>
        <begin position="669"/>
        <end position="738"/>
    </location>
</feature>
<dbReference type="Gene3D" id="3.30.420.140">
    <property type="entry name" value="YqgF/RNase H-like domain"/>
    <property type="match status" value="1"/>
</dbReference>
<dbReference type="Pfam" id="PF22706">
    <property type="entry name" value="Tex_central_region"/>
    <property type="match status" value="1"/>
</dbReference>
<dbReference type="Proteomes" id="UP001501671">
    <property type="component" value="Unassembled WGS sequence"/>
</dbReference>
<dbReference type="InterPro" id="IPR032639">
    <property type="entry name" value="Tex_YqgF"/>
</dbReference>
<feature type="compositionally biased region" description="Low complexity" evidence="1">
    <location>
        <begin position="772"/>
        <end position="786"/>
    </location>
</feature>
<dbReference type="Pfam" id="PF16921">
    <property type="entry name" value="Tex_YqgF"/>
    <property type="match status" value="1"/>
</dbReference>
<dbReference type="Pfam" id="PF17674">
    <property type="entry name" value="HHH_9"/>
    <property type="match status" value="1"/>
</dbReference>
<feature type="compositionally biased region" description="Basic and acidic residues" evidence="1">
    <location>
        <begin position="740"/>
        <end position="750"/>
    </location>
</feature>
<dbReference type="InterPro" id="IPR018974">
    <property type="entry name" value="Tex-like_N"/>
</dbReference>
<dbReference type="SMART" id="SM00732">
    <property type="entry name" value="YqgFc"/>
    <property type="match status" value="1"/>
</dbReference>
<dbReference type="PROSITE" id="PS50126">
    <property type="entry name" value="S1"/>
    <property type="match status" value="1"/>
</dbReference>
<dbReference type="InterPro" id="IPR037027">
    <property type="entry name" value="YqgF/RNaseH-like_dom_sf"/>
</dbReference>
<dbReference type="SUPFAM" id="SSF50249">
    <property type="entry name" value="Nucleic acid-binding proteins"/>
    <property type="match status" value="1"/>
</dbReference>
<dbReference type="InterPro" id="IPR023323">
    <property type="entry name" value="Tex-like_dom_sf"/>
</dbReference>
<evidence type="ECO:0000256" key="1">
    <source>
        <dbReference type="SAM" id="MobiDB-lite"/>
    </source>
</evidence>
<dbReference type="InterPro" id="IPR050437">
    <property type="entry name" value="Ribos_protein_bS1-like"/>
</dbReference>
<feature type="region of interest" description="Disordered" evidence="1">
    <location>
        <begin position="740"/>
        <end position="786"/>
    </location>
</feature>
<dbReference type="SUPFAM" id="SSF158832">
    <property type="entry name" value="Tex N-terminal region-like"/>
    <property type="match status" value="1"/>
</dbReference>
<evidence type="ECO:0000313" key="3">
    <source>
        <dbReference type="EMBL" id="GAA4337838.1"/>
    </source>
</evidence>
<reference evidence="4" key="1">
    <citation type="journal article" date="2019" name="Int. J. Syst. Evol. Microbiol.">
        <title>The Global Catalogue of Microorganisms (GCM) 10K type strain sequencing project: providing services to taxonomists for standard genome sequencing and annotation.</title>
        <authorList>
            <consortium name="The Broad Institute Genomics Platform"/>
            <consortium name="The Broad Institute Genome Sequencing Center for Infectious Disease"/>
            <person name="Wu L."/>
            <person name="Ma J."/>
        </authorList>
    </citation>
    <scope>NUCLEOTIDE SEQUENCE [LARGE SCALE GENOMIC DNA]</scope>
    <source>
        <strain evidence="4">JCM 17666</strain>
    </source>
</reference>
<dbReference type="PANTHER" id="PTHR10724">
    <property type="entry name" value="30S RIBOSOMAL PROTEIN S1"/>
    <property type="match status" value="1"/>
</dbReference>
<sequence>MSMVTDPNGALDAQAQSRIIAQLVQELGARPDQIGAAVALLDDGATVPFIARYRKEATGGLDDTVLRNLELRLEYLRDMESRRAAILASIDQQGKLTPELREAIQAADSKQRLEDLYAPYKPKRRTRAQIAREAGLEPLADAILADRSADPQALAAGYVNAEAGLADAKAALDGARDILTERFAENADVLENLRGHLWGTGLVYSKVAEGKEAEGANFRDWFDFSEPLRTLPSHRVLALLRGRQQGVLELRLGLDPELEAQLPHPCVARIAAVLGLDGLFAPAAGPRDKWLGEVCRWTWRVKLLSSFETELIGRLREQAEAEAIRVFAMNLKDLLLAAPAGPKAVLGLDPGIRTGVKVAAIDRTGKLLETATIYPHEPRRDWDGSLHTLAQIARRHRIELIAIGNGTASRETEKLAADLMKRHPELGLTRIVVSEAGASVYSASELAAAEFPDLDVSLRGAVSIARRLQDPLAELVKIDPKSIGVGQYQHDVDQRELARMLDSVVEDCVNAVGVDVNTASAALLTRVSGLNSALARNIVAWRDQHGAFASRARLMDVPRFGDKAFEQAAGFLRVANGENPLDCSAVHPEAYPVVERILAKIQADIRKVIGNREALKGLSPAQFTDERFGLPTVKDIFGELEKPGRDPRPEFKTASFKEGVETLKDLLPGMVLEGVVTNVANFGAFVDIGVHQDGLVHISALSEKFVKDPRDVVRVGQTVTVKVLEVDLQRQRIALTMRMSDDAAPARRGGEAAGGGGGGQGGRRPARREEPAPQGAMAAAFAKLKR</sequence>
<dbReference type="InterPro" id="IPR012337">
    <property type="entry name" value="RNaseH-like_sf"/>
</dbReference>
<dbReference type="SUPFAM" id="SSF53098">
    <property type="entry name" value="Ribonuclease H-like"/>
    <property type="match status" value="1"/>
</dbReference>
<dbReference type="InterPro" id="IPR044146">
    <property type="entry name" value="S1_Tex"/>
</dbReference>
<dbReference type="CDD" id="cd05685">
    <property type="entry name" value="S1_Tex"/>
    <property type="match status" value="1"/>
</dbReference>
<dbReference type="InterPro" id="IPR003029">
    <property type="entry name" value="S1_domain"/>
</dbReference>
<dbReference type="InterPro" id="IPR010994">
    <property type="entry name" value="RuvA_2-like"/>
</dbReference>
<comment type="caution">
    <text evidence="3">The sequence shown here is derived from an EMBL/GenBank/DDBJ whole genome shotgun (WGS) entry which is preliminary data.</text>
</comment>
<evidence type="ECO:0000313" key="4">
    <source>
        <dbReference type="Proteomes" id="UP001501671"/>
    </source>
</evidence>
<organism evidence="3 4">
    <name type="scientific">Pigmentiphaga soli</name>
    <dbReference type="NCBI Taxonomy" id="1007095"/>
    <lineage>
        <taxon>Bacteria</taxon>
        <taxon>Pseudomonadati</taxon>
        <taxon>Pseudomonadota</taxon>
        <taxon>Betaproteobacteria</taxon>
        <taxon>Burkholderiales</taxon>
        <taxon>Alcaligenaceae</taxon>
        <taxon>Pigmentiphaga</taxon>
    </lineage>
</organism>
<dbReference type="InterPro" id="IPR006641">
    <property type="entry name" value="YqgF/RNaseH-like_dom"/>
</dbReference>
<accession>A0ABP8HDG6</accession>
<gene>
    <name evidence="3" type="primary">tex</name>
    <name evidence="3" type="ORF">GCM10023144_34120</name>
</gene>